<reference evidence="4 5" key="1">
    <citation type="journal article" date="2018" name="Int. J. Syst. Evol. Microbiol.">
        <title>Epidermidibacterium keratini gen. nov., sp. nov., a member of the family Sporichthyaceae, isolated from keratin epidermis.</title>
        <authorList>
            <person name="Lee D.G."/>
            <person name="Trujillo M.E."/>
            <person name="Kang S."/>
            <person name="Nam J.J."/>
            <person name="Kim Y.J."/>
        </authorList>
    </citation>
    <scope>NUCLEOTIDE SEQUENCE [LARGE SCALE GENOMIC DNA]</scope>
    <source>
        <strain evidence="4 5">EPI-7</strain>
    </source>
</reference>
<dbReference type="Gene3D" id="1.10.357.10">
    <property type="entry name" value="Tetracycline Repressor, domain 2"/>
    <property type="match status" value="1"/>
</dbReference>
<dbReference type="InParanoid" id="A0A7L4YIK6"/>
<organism evidence="4 5">
    <name type="scientific">Epidermidibacterium keratini</name>
    <dbReference type="NCBI Taxonomy" id="1891644"/>
    <lineage>
        <taxon>Bacteria</taxon>
        <taxon>Bacillati</taxon>
        <taxon>Actinomycetota</taxon>
        <taxon>Actinomycetes</taxon>
        <taxon>Sporichthyales</taxon>
        <taxon>Sporichthyaceae</taxon>
        <taxon>Epidermidibacterium</taxon>
    </lineage>
</organism>
<dbReference type="Proteomes" id="UP000463857">
    <property type="component" value="Chromosome"/>
</dbReference>
<feature type="domain" description="HTH tetR-type" evidence="3">
    <location>
        <begin position="5"/>
        <end position="65"/>
    </location>
</feature>
<keyword evidence="5" id="KW-1185">Reference proteome</keyword>
<name>A0A7L4YIK6_9ACTN</name>
<dbReference type="SUPFAM" id="SSF46689">
    <property type="entry name" value="Homeodomain-like"/>
    <property type="match status" value="1"/>
</dbReference>
<gene>
    <name evidence="4" type="ORF">EK0264_02305</name>
</gene>
<evidence type="ECO:0000259" key="3">
    <source>
        <dbReference type="PROSITE" id="PS50977"/>
    </source>
</evidence>
<dbReference type="InterPro" id="IPR009057">
    <property type="entry name" value="Homeodomain-like_sf"/>
</dbReference>
<dbReference type="OrthoDB" id="3218408at2"/>
<dbReference type="RefSeq" id="WP_159542512.1">
    <property type="nucleotide sequence ID" value="NZ_CP047156.1"/>
</dbReference>
<evidence type="ECO:0000313" key="5">
    <source>
        <dbReference type="Proteomes" id="UP000463857"/>
    </source>
</evidence>
<dbReference type="GO" id="GO:0003700">
    <property type="term" value="F:DNA-binding transcription factor activity"/>
    <property type="evidence" value="ECO:0007669"/>
    <property type="project" value="TreeGrafter"/>
</dbReference>
<dbReference type="InterPro" id="IPR050109">
    <property type="entry name" value="HTH-type_TetR-like_transc_reg"/>
</dbReference>
<dbReference type="GO" id="GO:0000976">
    <property type="term" value="F:transcription cis-regulatory region binding"/>
    <property type="evidence" value="ECO:0007669"/>
    <property type="project" value="TreeGrafter"/>
</dbReference>
<keyword evidence="1 2" id="KW-0238">DNA-binding</keyword>
<proteinExistence type="predicted"/>
<dbReference type="KEGG" id="eke:EK0264_02305"/>
<dbReference type="Pfam" id="PF00440">
    <property type="entry name" value="TetR_N"/>
    <property type="match status" value="1"/>
</dbReference>
<feature type="DNA-binding region" description="H-T-H motif" evidence="2">
    <location>
        <begin position="28"/>
        <end position="47"/>
    </location>
</feature>
<dbReference type="AlphaFoldDB" id="A0A7L4YIK6"/>
<evidence type="ECO:0000256" key="2">
    <source>
        <dbReference type="PROSITE-ProRule" id="PRU00335"/>
    </source>
</evidence>
<dbReference type="PANTHER" id="PTHR30055:SF237">
    <property type="entry name" value="TRANSCRIPTIONAL REPRESSOR MCE3R"/>
    <property type="match status" value="1"/>
</dbReference>
<protein>
    <submittedName>
        <fullName evidence="4">TetR family transcriptional regulator</fullName>
    </submittedName>
</protein>
<dbReference type="InterPro" id="IPR001647">
    <property type="entry name" value="HTH_TetR"/>
</dbReference>
<dbReference type="EMBL" id="CP047156">
    <property type="protein sequence ID" value="QHB99234.1"/>
    <property type="molecule type" value="Genomic_DNA"/>
</dbReference>
<sequence>MARNKTPKSAWVDAGLTVLAEQGVDAVRIEALSRSLAVTKGGFYGYFGGRDELLAAMLTTWERTVTDDVVAAVEADALDADPRDRLRHLLVAIRDRDTPAMRIDTEIAIRDWARREPNVARIVERVDTIRSSYLRDIFAGFCSEEEAEVRTAIAMSVRLASQTMTLGTKARSPEDMLQLITGRLFS</sequence>
<accession>A0A7L4YIK6</accession>
<evidence type="ECO:0000256" key="1">
    <source>
        <dbReference type="ARBA" id="ARBA00023125"/>
    </source>
</evidence>
<dbReference type="PROSITE" id="PS50977">
    <property type="entry name" value="HTH_TETR_2"/>
    <property type="match status" value="1"/>
</dbReference>
<evidence type="ECO:0000313" key="4">
    <source>
        <dbReference type="EMBL" id="QHB99234.1"/>
    </source>
</evidence>
<dbReference type="PANTHER" id="PTHR30055">
    <property type="entry name" value="HTH-TYPE TRANSCRIPTIONAL REGULATOR RUTR"/>
    <property type="match status" value="1"/>
</dbReference>